<dbReference type="EMBL" id="BPLR01004902">
    <property type="protein sequence ID" value="GIX98382.1"/>
    <property type="molecule type" value="Genomic_DNA"/>
</dbReference>
<evidence type="ECO:0000256" key="1">
    <source>
        <dbReference type="SAM" id="MobiDB-lite"/>
    </source>
</evidence>
<feature type="region of interest" description="Disordered" evidence="1">
    <location>
        <begin position="1"/>
        <end position="23"/>
    </location>
</feature>
<comment type="caution">
    <text evidence="2">The sequence shown here is derived from an EMBL/GenBank/DDBJ whole genome shotgun (WGS) entry which is preliminary data.</text>
</comment>
<sequence length="134" mass="15049">MLLELTKPGPIPEPDSHDKRPPRNLEILPELSLQNDSCKHKISDLHCIKGDEKPYLIALVENLNHQYEIPSLRCSGILCGNLRSPGRGSTWTHPCCQIRTTSDHPETWKPVGPGFVIHCKFRVKLTNSIAGKTH</sequence>
<dbReference type="Proteomes" id="UP001054945">
    <property type="component" value="Unassembled WGS sequence"/>
</dbReference>
<reference evidence="2 3" key="1">
    <citation type="submission" date="2021-06" db="EMBL/GenBank/DDBJ databases">
        <title>Caerostris extrusa draft genome.</title>
        <authorList>
            <person name="Kono N."/>
            <person name="Arakawa K."/>
        </authorList>
    </citation>
    <scope>NUCLEOTIDE SEQUENCE [LARGE SCALE GENOMIC DNA]</scope>
</reference>
<evidence type="ECO:0000313" key="3">
    <source>
        <dbReference type="Proteomes" id="UP001054945"/>
    </source>
</evidence>
<name>A0AAV4PT53_CAEEX</name>
<protein>
    <submittedName>
        <fullName evidence="2">Uncharacterized protein</fullName>
    </submittedName>
</protein>
<keyword evidence="3" id="KW-1185">Reference proteome</keyword>
<evidence type="ECO:0000313" key="2">
    <source>
        <dbReference type="EMBL" id="GIX98382.1"/>
    </source>
</evidence>
<gene>
    <name evidence="2" type="ORF">CEXT_308251</name>
</gene>
<feature type="compositionally biased region" description="Basic and acidic residues" evidence="1">
    <location>
        <begin position="14"/>
        <end position="23"/>
    </location>
</feature>
<organism evidence="2 3">
    <name type="scientific">Caerostris extrusa</name>
    <name type="common">Bark spider</name>
    <name type="synonym">Caerostris bankana</name>
    <dbReference type="NCBI Taxonomy" id="172846"/>
    <lineage>
        <taxon>Eukaryota</taxon>
        <taxon>Metazoa</taxon>
        <taxon>Ecdysozoa</taxon>
        <taxon>Arthropoda</taxon>
        <taxon>Chelicerata</taxon>
        <taxon>Arachnida</taxon>
        <taxon>Araneae</taxon>
        <taxon>Araneomorphae</taxon>
        <taxon>Entelegynae</taxon>
        <taxon>Araneoidea</taxon>
        <taxon>Araneidae</taxon>
        <taxon>Caerostris</taxon>
    </lineage>
</organism>
<dbReference type="AlphaFoldDB" id="A0AAV4PT53"/>
<accession>A0AAV4PT53</accession>
<proteinExistence type="predicted"/>